<evidence type="ECO:0000313" key="1">
    <source>
        <dbReference type="EMBL" id="WOJ92539.1"/>
    </source>
</evidence>
<evidence type="ECO:0000313" key="2">
    <source>
        <dbReference type="Proteomes" id="UP001626537"/>
    </source>
</evidence>
<dbReference type="Proteomes" id="UP001626537">
    <property type="component" value="Chromosome"/>
</dbReference>
<protein>
    <recommendedName>
        <fullName evidence="3">Fis family transcriptional regulator</fullName>
    </recommendedName>
</protein>
<evidence type="ECO:0008006" key="3">
    <source>
        <dbReference type="Google" id="ProtNLM"/>
    </source>
</evidence>
<organism evidence="1 2">
    <name type="scientific">Congregibacter variabilis</name>
    <dbReference type="NCBI Taxonomy" id="3081200"/>
    <lineage>
        <taxon>Bacteria</taxon>
        <taxon>Pseudomonadati</taxon>
        <taxon>Pseudomonadota</taxon>
        <taxon>Gammaproteobacteria</taxon>
        <taxon>Cellvibrionales</taxon>
        <taxon>Halieaceae</taxon>
        <taxon>Congregibacter</taxon>
    </lineage>
</organism>
<accession>A0ABZ0I1N8</accession>
<dbReference type="RefSeq" id="WP_407347140.1">
    <property type="nucleotide sequence ID" value="NZ_CP136864.1"/>
</dbReference>
<gene>
    <name evidence="1" type="ORF">R0135_12180</name>
</gene>
<dbReference type="EMBL" id="CP136864">
    <property type="protein sequence ID" value="WOJ92539.1"/>
    <property type="molecule type" value="Genomic_DNA"/>
</dbReference>
<sequence length="118" mass="13632">MRKTDKKIDRDLSAALTRVCHVALETVPGFAWITHFVNYQNFPRSLVIVSVFETDELLRAACALQLDQTLSDLIETELKAINIPINPKDGQLRCDSEEACERENDGDWLQRYRYPQLH</sequence>
<proteinExistence type="predicted"/>
<keyword evidence="2" id="KW-1185">Reference proteome</keyword>
<reference evidence="1 2" key="1">
    <citation type="submission" date="2023-10" db="EMBL/GenBank/DDBJ databases">
        <title>Two novel species belonging to the OM43/NOR5 clade.</title>
        <authorList>
            <person name="Park M."/>
        </authorList>
    </citation>
    <scope>NUCLEOTIDE SEQUENCE [LARGE SCALE GENOMIC DNA]</scope>
    <source>
        <strain evidence="1 2">IMCC43200</strain>
    </source>
</reference>
<name>A0ABZ0I1N8_9GAMM</name>